<dbReference type="Gene3D" id="1.10.10.10">
    <property type="entry name" value="Winged helix-like DNA-binding domain superfamily/Winged helix DNA-binding domain"/>
    <property type="match status" value="1"/>
</dbReference>
<evidence type="ECO:0000259" key="4">
    <source>
        <dbReference type="PROSITE" id="PS50042"/>
    </source>
</evidence>
<dbReference type="Proteomes" id="UP001368500">
    <property type="component" value="Unassembled WGS sequence"/>
</dbReference>
<keyword evidence="1" id="KW-0805">Transcription regulation</keyword>
<gene>
    <name evidence="5" type="ORF">AACH11_22260</name>
</gene>
<keyword evidence="2" id="KW-0238">DNA-binding</keyword>
<dbReference type="InterPro" id="IPR036388">
    <property type="entry name" value="WH-like_DNA-bd_sf"/>
</dbReference>
<dbReference type="CDD" id="cd00038">
    <property type="entry name" value="CAP_ED"/>
    <property type="match status" value="1"/>
</dbReference>
<dbReference type="SMART" id="SM00100">
    <property type="entry name" value="cNMP"/>
    <property type="match status" value="1"/>
</dbReference>
<dbReference type="SUPFAM" id="SSF46785">
    <property type="entry name" value="Winged helix' DNA-binding domain"/>
    <property type="match status" value="1"/>
</dbReference>
<dbReference type="InterPro" id="IPR000595">
    <property type="entry name" value="cNMP-bd_dom"/>
</dbReference>
<reference evidence="5 6" key="1">
    <citation type="submission" date="2024-04" db="EMBL/GenBank/DDBJ databases">
        <title>Novel species of the genus Ideonella isolated from streams.</title>
        <authorList>
            <person name="Lu H."/>
        </authorList>
    </citation>
    <scope>NUCLEOTIDE SEQUENCE [LARGE SCALE GENOMIC DNA]</scope>
    <source>
        <strain evidence="5 6">BYS139W</strain>
    </source>
</reference>
<protein>
    <submittedName>
        <fullName evidence="5">Crp/Fnr family transcriptional regulator</fullName>
    </submittedName>
</protein>
<dbReference type="InterPro" id="IPR014710">
    <property type="entry name" value="RmlC-like_jellyroll"/>
</dbReference>
<dbReference type="SUPFAM" id="SSF51206">
    <property type="entry name" value="cAMP-binding domain-like"/>
    <property type="match status" value="1"/>
</dbReference>
<evidence type="ECO:0000256" key="1">
    <source>
        <dbReference type="ARBA" id="ARBA00023015"/>
    </source>
</evidence>
<organism evidence="5 6">
    <name type="scientific">Pseudaquabacterium rugosum</name>
    <dbReference type="NCBI Taxonomy" id="2984194"/>
    <lineage>
        <taxon>Bacteria</taxon>
        <taxon>Pseudomonadati</taxon>
        <taxon>Pseudomonadota</taxon>
        <taxon>Betaproteobacteria</taxon>
        <taxon>Burkholderiales</taxon>
        <taxon>Sphaerotilaceae</taxon>
        <taxon>Pseudaquabacterium</taxon>
    </lineage>
</organism>
<dbReference type="RefSeq" id="WP_341376478.1">
    <property type="nucleotide sequence ID" value="NZ_JBBUTF010000028.1"/>
</dbReference>
<dbReference type="PANTHER" id="PTHR24567:SF26">
    <property type="entry name" value="REGULATORY PROTEIN YEIL"/>
    <property type="match status" value="1"/>
</dbReference>
<proteinExistence type="predicted"/>
<feature type="domain" description="Cyclic nucleotide-binding" evidence="4">
    <location>
        <begin position="41"/>
        <end position="142"/>
    </location>
</feature>
<dbReference type="PANTHER" id="PTHR24567">
    <property type="entry name" value="CRP FAMILY TRANSCRIPTIONAL REGULATORY PROTEIN"/>
    <property type="match status" value="1"/>
</dbReference>
<dbReference type="EMBL" id="JBBUTF010000028">
    <property type="protein sequence ID" value="MEK8028692.1"/>
    <property type="molecule type" value="Genomic_DNA"/>
</dbReference>
<evidence type="ECO:0000313" key="5">
    <source>
        <dbReference type="EMBL" id="MEK8028692.1"/>
    </source>
</evidence>
<evidence type="ECO:0000256" key="3">
    <source>
        <dbReference type="ARBA" id="ARBA00023163"/>
    </source>
</evidence>
<keyword evidence="6" id="KW-1185">Reference proteome</keyword>
<dbReference type="InterPro" id="IPR012318">
    <property type="entry name" value="HTH_CRP"/>
</dbReference>
<dbReference type="Pfam" id="PF00027">
    <property type="entry name" value="cNMP_binding"/>
    <property type="match status" value="1"/>
</dbReference>
<dbReference type="InterPro" id="IPR036390">
    <property type="entry name" value="WH_DNA-bd_sf"/>
</dbReference>
<dbReference type="PROSITE" id="PS50042">
    <property type="entry name" value="CNMP_BINDING_3"/>
    <property type="match status" value="1"/>
</dbReference>
<accession>A0ABU9BFG4</accession>
<keyword evidence="3" id="KW-0804">Transcription</keyword>
<dbReference type="Gene3D" id="2.60.120.10">
    <property type="entry name" value="Jelly Rolls"/>
    <property type="match status" value="1"/>
</dbReference>
<comment type="caution">
    <text evidence="5">The sequence shown here is derived from an EMBL/GenBank/DDBJ whole genome shotgun (WGS) entry which is preliminary data.</text>
</comment>
<name>A0ABU9BFG4_9BURK</name>
<dbReference type="InterPro" id="IPR050397">
    <property type="entry name" value="Env_Response_Regulators"/>
</dbReference>
<dbReference type="InterPro" id="IPR018490">
    <property type="entry name" value="cNMP-bd_dom_sf"/>
</dbReference>
<dbReference type="Pfam" id="PF13545">
    <property type="entry name" value="HTH_Crp_2"/>
    <property type="match status" value="1"/>
</dbReference>
<evidence type="ECO:0000313" key="6">
    <source>
        <dbReference type="Proteomes" id="UP001368500"/>
    </source>
</evidence>
<sequence>MVPSDSSRCSHDALWIASNDARRAGPEAHSCAGCPVRRQALFGVFDEAMLARLPAHISEQTIEPGQALYRANEPAAAAWTIREGLIRLERSSERGGRRVLRLAGPGDLVGLEALLGQTHAADAIACTPLQVCRLPRVLIDELGAAEPALLRDLMKRWQAALDEAEEWLTELSTGDARWRMLRLLLKLSEYGEPDGRIWLPARGDIGAMLDVTVETASRLVAALKREGVMQFADLRHARLDMPRLLAALREAVGPG</sequence>
<evidence type="ECO:0000256" key="2">
    <source>
        <dbReference type="ARBA" id="ARBA00023125"/>
    </source>
</evidence>